<keyword evidence="1" id="KW-0732">Signal</keyword>
<reference evidence="3 4" key="1">
    <citation type="submission" date="2013-11" db="EMBL/GenBank/DDBJ databases">
        <title>Genomic analysis of Pelistega sp. HM-7.</title>
        <authorList>
            <person name="Kumbhare S.V."/>
            <person name="Shetty S.A."/>
            <person name="Sharma O."/>
            <person name="Dhotre D.P."/>
        </authorList>
    </citation>
    <scope>NUCLEOTIDE SEQUENCE [LARGE SCALE GENOMIC DNA]</scope>
    <source>
        <strain evidence="3 4">HM-7</strain>
    </source>
</reference>
<feature type="domain" description="Glycine zipper" evidence="2">
    <location>
        <begin position="67"/>
        <end position="106"/>
    </location>
</feature>
<dbReference type="OrthoDB" id="9133808at2"/>
<proteinExistence type="predicted"/>
<evidence type="ECO:0000259" key="2">
    <source>
        <dbReference type="Pfam" id="PF13488"/>
    </source>
</evidence>
<protein>
    <recommendedName>
        <fullName evidence="2">Glycine zipper domain-containing protein</fullName>
    </recommendedName>
</protein>
<dbReference type="Proteomes" id="UP000018766">
    <property type="component" value="Unassembled WGS sequence"/>
</dbReference>
<dbReference type="AlphaFoldDB" id="V8G484"/>
<accession>V8G484</accession>
<dbReference type="RefSeq" id="WP_023951244.1">
    <property type="nucleotide sequence ID" value="NZ_AYSV01000087.1"/>
</dbReference>
<feature type="signal peptide" evidence="1">
    <location>
        <begin position="1"/>
        <end position="21"/>
    </location>
</feature>
<feature type="chain" id="PRO_5004770072" description="Glycine zipper domain-containing protein" evidence="1">
    <location>
        <begin position="22"/>
        <end position="123"/>
    </location>
</feature>
<organism evidence="3 4">
    <name type="scientific">Pelistega indica</name>
    <dbReference type="NCBI Taxonomy" id="1414851"/>
    <lineage>
        <taxon>Bacteria</taxon>
        <taxon>Pseudomonadati</taxon>
        <taxon>Pseudomonadota</taxon>
        <taxon>Betaproteobacteria</taxon>
        <taxon>Burkholderiales</taxon>
        <taxon>Alcaligenaceae</taxon>
        <taxon>Pelistega</taxon>
    </lineage>
</organism>
<keyword evidence="4" id="KW-1185">Reference proteome</keyword>
<name>V8G484_9BURK</name>
<evidence type="ECO:0000313" key="4">
    <source>
        <dbReference type="Proteomes" id="UP000018766"/>
    </source>
</evidence>
<comment type="caution">
    <text evidence="3">The sequence shown here is derived from an EMBL/GenBank/DDBJ whole genome shotgun (WGS) entry which is preliminary data.</text>
</comment>
<dbReference type="InterPro" id="IPR039567">
    <property type="entry name" value="Gly-zipper"/>
</dbReference>
<sequence length="123" mass="12565">MKKVTLSVINISLIMTLTACAGSSYRPIVDTYGQDMSRYEEDLRQCQELAKQVDTAGTTIASAGISAAIGAAIGAIVGNSSTVGQGAAIGAITGGTSGGLSGNEKQKHIIQQCLSNRGYRVVG</sequence>
<dbReference type="Pfam" id="PF13488">
    <property type="entry name" value="Gly-zipper_Omp"/>
    <property type="match status" value="1"/>
</dbReference>
<evidence type="ECO:0000256" key="1">
    <source>
        <dbReference type="SAM" id="SignalP"/>
    </source>
</evidence>
<evidence type="ECO:0000313" key="3">
    <source>
        <dbReference type="EMBL" id="ETD70773.1"/>
    </source>
</evidence>
<dbReference type="PROSITE" id="PS51257">
    <property type="entry name" value="PROKAR_LIPOPROTEIN"/>
    <property type="match status" value="1"/>
</dbReference>
<dbReference type="EMBL" id="AYSV01000087">
    <property type="protein sequence ID" value="ETD70773.1"/>
    <property type="molecule type" value="Genomic_DNA"/>
</dbReference>
<gene>
    <name evidence="3" type="ORF">V757_07315</name>
</gene>